<evidence type="ECO:0000313" key="1">
    <source>
        <dbReference type="EMBL" id="MCY0967158.1"/>
    </source>
</evidence>
<gene>
    <name evidence="1" type="ORF">OUO13_18420</name>
</gene>
<proteinExistence type="predicted"/>
<sequence>MTILREGDLEFDFSNAISAFCYDDDTFHGNHAMKRVDLIAEFEDRWVFLEIKDPDVPGAASPDKFKQKLLSGNLIPDLASKYRDSLWFRALSRKLGKPVDYVVLLSMATLDPAMLLVQQERLHKALPMKHSEWTMPFAEKCLIVNLATYKKIFGADSVRRISDSE</sequence>
<comment type="caution">
    <text evidence="1">The sequence shown here is derived from an EMBL/GenBank/DDBJ whole genome shotgun (WGS) entry which is preliminary data.</text>
</comment>
<dbReference type="RefSeq" id="WP_283175366.1">
    <property type="nucleotide sequence ID" value="NZ_JAPNOA010000059.1"/>
</dbReference>
<reference evidence="1" key="1">
    <citation type="submission" date="2022-11" db="EMBL/GenBank/DDBJ databases">
        <title>Parathalassolutuus dongxingensis gen. nov., sp. nov., a novel member of family Oceanospirillaceae isolated from a coastal shrimp pond in Guangxi, China.</title>
        <authorList>
            <person name="Chen H."/>
        </authorList>
    </citation>
    <scope>NUCLEOTIDE SEQUENCE</scope>
    <source>
        <strain evidence="1">G-43</strain>
    </source>
</reference>
<dbReference type="EMBL" id="JAPNOA010000059">
    <property type="protein sequence ID" value="MCY0967158.1"/>
    <property type="molecule type" value="Genomic_DNA"/>
</dbReference>
<organism evidence="1 2">
    <name type="scientific">Parathalassolituus penaei</name>
    <dbReference type="NCBI Taxonomy" id="2997323"/>
    <lineage>
        <taxon>Bacteria</taxon>
        <taxon>Pseudomonadati</taxon>
        <taxon>Pseudomonadota</taxon>
        <taxon>Gammaproteobacteria</taxon>
        <taxon>Oceanospirillales</taxon>
        <taxon>Oceanospirillaceae</taxon>
        <taxon>Parathalassolituus</taxon>
    </lineage>
</organism>
<evidence type="ECO:0000313" key="2">
    <source>
        <dbReference type="Proteomes" id="UP001150830"/>
    </source>
</evidence>
<name>A0A9X3EGH0_9GAMM</name>
<dbReference type="Proteomes" id="UP001150830">
    <property type="component" value="Unassembled WGS sequence"/>
</dbReference>
<keyword evidence="2" id="KW-1185">Reference proteome</keyword>
<accession>A0A9X3EGH0</accession>
<protein>
    <submittedName>
        <fullName evidence="1">Uncharacterized protein</fullName>
    </submittedName>
</protein>
<dbReference type="AlphaFoldDB" id="A0A9X3EGH0"/>